<dbReference type="CDD" id="cd07756">
    <property type="entry name" value="CYTH-like_Pase_CHAD"/>
    <property type="match status" value="1"/>
</dbReference>
<dbReference type="InterPro" id="IPR033469">
    <property type="entry name" value="CYTH-like_dom_sf"/>
</dbReference>
<dbReference type="GO" id="GO:0046872">
    <property type="term" value="F:metal ion binding"/>
    <property type="evidence" value="ECO:0007669"/>
    <property type="project" value="TreeGrafter"/>
</dbReference>
<dbReference type="SUPFAM" id="SSF55154">
    <property type="entry name" value="CYTH-like phosphatases"/>
    <property type="match status" value="1"/>
</dbReference>
<evidence type="ECO:0000259" key="2">
    <source>
        <dbReference type="PROSITE" id="PS51708"/>
    </source>
</evidence>
<sequence>MPLEIELKLRLSPEDAAGLQHHPFLTSLTVSRPVTRKLFTTYYDTPDLYLQRHQMALRLRHIGRKWIQSIKGGGEAALGLHRRHEWESMVPTGRPDFSQITDPSLIRLFDGAGLHGQLRVLFTTDFKRSKRMLRLGDGSEIEFSLDQGVIRTPADFTREICEIELELKSGSTQSLYQFALDILHIVPFRLENASKAERGYRLVTGFKPAPVRAVPVRLETEMKLGEAIKAIAWNCLDHLHGTEAGMLQHQDPEYLHQMRVALRRVRTARRVFARAFDATAFASAAPDLKWLSRSLGAARDWDIFVSETLSEVRNYFQGHPGISALWEECEQMRKNHNDAACEAVGSIRYTEAMLRLGTWLNAETWLPAPDPQQSELRKARLEWPVKKFADNALSHGHEKLKKYYKRAEGQSVEAIHGLRIAVKEQRYTAEFFSDLYRRKKVKRYIKSLTVLQETLGAVIDTTVTERLLNEVGVAEARDENGGTCEARGIVLGWMVQRGLTKRSELDEVWGDFEKKEVFW</sequence>
<dbReference type="Pfam" id="PF05235">
    <property type="entry name" value="CHAD"/>
    <property type="match status" value="1"/>
</dbReference>
<dbReference type="PANTHER" id="PTHR39569">
    <property type="entry name" value="INORGANIC TRIPHOSPHATASE"/>
    <property type="match status" value="1"/>
</dbReference>
<reference evidence="3 4" key="1">
    <citation type="submission" date="2016-10" db="EMBL/GenBank/DDBJ databases">
        <authorList>
            <person name="de Groot N.N."/>
        </authorList>
    </citation>
    <scope>NUCLEOTIDE SEQUENCE [LARGE SCALE GENOMIC DNA]</scope>
    <source>
        <strain evidence="3 4">Nl7</strain>
    </source>
</reference>
<name>A0A1I0AE10_9PROT</name>
<dbReference type="InterPro" id="IPR038186">
    <property type="entry name" value="CHAD_dom_sf"/>
</dbReference>
<feature type="domain" description="CYTH" evidence="1">
    <location>
        <begin position="2"/>
        <end position="206"/>
    </location>
</feature>
<dbReference type="InterPro" id="IPR039013">
    <property type="entry name" value="YgiF"/>
</dbReference>
<dbReference type="Proteomes" id="UP000183339">
    <property type="component" value="Unassembled WGS sequence"/>
</dbReference>
<dbReference type="EMBL" id="FOHI01000002">
    <property type="protein sequence ID" value="SES92502.1"/>
    <property type="molecule type" value="Genomic_DNA"/>
</dbReference>
<organism evidence="3 4">
    <name type="scientific">Nitrosospira multiformis</name>
    <dbReference type="NCBI Taxonomy" id="1231"/>
    <lineage>
        <taxon>Bacteria</taxon>
        <taxon>Pseudomonadati</taxon>
        <taxon>Pseudomonadota</taxon>
        <taxon>Betaproteobacteria</taxon>
        <taxon>Nitrosomonadales</taxon>
        <taxon>Nitrosomonadaceae</taxon>
        <taxon>Nitrosospira</taxon>
    </lineage>
</organism>
<dbReference type="OrthoDB" id="3034217at2"/>
<dbReference type="PROSITE" id="PS51707">
    <property type="entry name" value="CYTH"/>
    <property type="match status" value="1"/>
</dbReference>
<protein>
    <submittedName>
        <fullName evidence="3">Inorganic triphosphatase YgiF, contains CYTH and CHAD domains</fullName>
    </submittedName>
</protein>
<dbReference type="InterPro" id="IPR023577">
    <property type="entry name" value="CYTH_domain"/>
</dbReference>
<dbReference type="RefSeq" id="WP_074705071.1">
    <property type="nucleotide sequence ID" value="NZ_FOHI01000002.1"/>
</dbReference>
<dbReference type="GO" id="GO:0050355">
    <property type="term" value="F:inorganic triphosphate phosphatase activity"/>
    <property type="evidence" value="ECO:0007669"/>
    <property type="project" value="InterPro"/>
</dbReference>
<dbReference type="Gene3D" id="1.40.20.10">
    <property type="entry name" value="CHAD domain"/>
    <property type="match status" value="1"/>
</dbReference>
<evidence type="ECO:0000313" key="4">
    <source>
        <dbReference type="Proteomes" id="UP000183339"/>
    </source>
</evidence>
<dbReference type="PROSITE" id="PS51708">
    <property type="entry name" value="CHAD"/>
    <property type="match status" value="1"/>
</dbReference>
<gene>
    <name evidence="3" type="ORF">SAMN05216412_102216</name>
</gene>
<accession>A0A1I0AE10</accession>
<evidence type="ECO:0000259" key="1">
    <source>
        <dbReference type="PROSITE" id="PS51707"/>
    </source>
</evidence>
<evidence type="ECO:0000313" key="3">
    <source>
        <dbReference type="EMBL" id="SES92502.1"/>
    </source>
</evidence>
<dbReference type="InterPro" id="IPR007899">
    <property type="entry name" value="CHAD_dom"/>
</dbReference>
<dbReference type="SMART" id="SM01118">
    <property type="entry name" value="CYTH"/>
    <property type="match status" value="1"/>
</dbReference>
<dbReference type="Gene3D" id="2.40.320.10">
    <property type="entry name" value="Hypothetical Protein Pfu-838710-001"/>
    <property type="match status" value="1"/>
</dbReference>
<dbReference type="AlphaFoldDB" id="A0A1I0AE10"/>
<dbReference type="SMART" id="SM00880">
    <property type="entry name" value="CHAD"/>
    <property type="match status" value="1"/>
</dbReference>
<proteinExistence type="predicted"/>
<feature type="domain" description="CHAD" evidence="2">
    <location>
        <begin position="221"/>
        <end position="514"/>
    </location>
</feature>
<dbReference type="PANTHER" id="PTHR39569:SF1">
    <property type="entry name" value="INORGANIC TRIPHOSPHATASE"/>
    <property type="match status" value="1"/>
</dbReference>
<dbReference type="Pfam" id="PF01928">
    <property type="entry name" value="CYTH"/>
    <property type="match status" value="1"/>
</dbReference>